<dbReference type="SUPFAM" id="SSF50249">
    <property type="entry name" value="Nucleic acid-binding proteins"/>
    <property type="match status" value="1"/>
</dbReference>
<dbReference type="InterPro" id="IPR013840">
    <property type="entry name" value="DNAligase_N"/>
</dbReference>
<dbReference type="Gene3D" id="1.10.150.20">
    <property type="entry name" value="5' to 3' exonuclease, C-terminal subdomain"/>
    <property type="match status" value="2"/>
</dbReference>
<dbReference type="GO" id="GO:0003911">
    <property type="term" value="F:DNA ligase (NAD+) activity"/>
    <property type="evidence" value="ECO:0007669"/>
    <property type="project" value="UniProtKB-UniRule"/>
</dbReference>
<reference evidence="14" key="2">
    <citation type="submission" date="2021-09" db="EMBL/GenBank/DDBJ databases">
        <authorList>
            <person name="Gilroy R."/>
        </authorList>
    </citation>
    <scope>NUCLEOTIDE SEQUENCE</scope>
    <source>
        <strain evidence="14">USAMLcec4-12693</strain>
    </source>
</reference>
<proteinExistence type="inferred from homology"/>
<dbReference type="GO" id="GO:0006281">
    <property type="term" value="P:DNA repair"/>
    <property type="evidence" value="ECO:0007669"/>
    <property type="project" value="UniProtKB-KW"/>
</dbReference>
<evidence type="ECO:0000256" key="10">
    <source>
        <dbReference type="ARBA" id="ARBA00023211"/>
    </source>
</evidence>
<evidence type="ECO:0000256" key="1">
    <source>
        <dbReference type="ARBA" id="ARBA00004067"/>
    </source>
</evidence>
<evidence type="ECO:0000313" key="14">
    <source>
        <dbReference type="EMBL" id="HJH49940.1"/>
    </source>
</evidence>
<dbReference type="PROSITE" id="PS50172">
    <property type="entry name" value="BRCT"/>
    <property type="match status" value="1"/>
</dbReference>
<keyword evidence="10 12" id="KW-0464">Manganese</keyword>
<keyword evidence="2 12" id="KW-0436">Ligase</keyword>
<keyword evidence="6 12" id="KW-0862">Zinc</keyword>
<dbReference type="InterPro" id="IPR010994">
    <property type="entry name" value="RuvA_2-like"/>
</dbReference>
<organism evidence="14 15">
    <name type="scientific">Merdimonas faecis</name>
    <dbReference type="NCBI Taxonomy" id="1653435"/>
    <lineage>
        <taxon>Bacteria</taxon>
        <taxon>Bacillati</taxon>
        <taxon>Bacillota</taxon>
        <taxon>Clostridia</taxon>
        <taxon>Lachnospirales</taxon>
        <taxon>Lachnospiraceae</taxon>
        <taxon>Merdimonas</taxon>
    </lineage>
</organism>
<dbReference type="GO" id="GO:0006260">
    <property type="term" value="P:DNA replication"/>
    <property type="evidence" value="ECO:0007669"/>
    <property type="project" value="UniProtKB-KW"/>
</dbReference>
<dbReference type="Gene3D" id="3.30.470.30">
    <property type="entry name" value="DNA ligase/mRNA capping enzyme"/>
    <property type="match status" value="1"/>
</dbReference>
<sequence length="657" mass="74123">MDRSKQARMQELVERLNKAAKAYYQDAEEIMSNYEYDKLYDELLKLEKELGITLSNSPTVNVGYEVLSELPKERHEQPMLSLDKTKEIGELEEFVGEHETLMSWKMDGLTIVLTYRDGELYKAVTRGNGEVGEVVTANARVFRNVPLKISYKGELILRGEAVIGYKDFEKINEEIADADARYKNPRNLCSGSVRQLNNEITAKRNVRFYAFTLVQAGDVDFHNSRKEQMEWLASQGFEVVEYRMVTRDTVRSTVEEFARKIKDNDFPSDGLVLTYDDIAYGQSLGRTSKFPRDSYAFKWADEVRETRLTEIEWSPSRTGLINPVAIFEPVELEGTTVSRASVHNLSIMEELELGVGDTIEVYKANMIIPQIAENLTRSGVKDIPDACPVCGGKTEIRKDGNAKTLYCTNPECQAKHLKSFALFVSRDALNIEGLSEATLEKFIAMGYIKEYADIFHLERYREEICRMEGFGEKSYQNLAESIEKARTTTLPRVIYGLGIANIGLANAKMICKEFRNDVEAMLQASEEDLSAISGVGGVIAGAFVTYFRQEKHLESFRNLLKELVLPEEEGEEKEQIFAGVNFVITGSVEHFANRNEVKALIESLGGKVTGSVTSKTNYLINNDVASTSSKNKKANELGIPIISEETFLEMVRGEQKV</sequence>
<evidence type="ECO:0000256" key="5">
    <source>
        <dbReference type="ARBA" id="ARBA00022763"/>
    </source>
</evidence>
<dbReference type="SUPFAM" id="SSF56091">
    <property type="entry name" value="DNA ligase/mRNA capping enzyme, catalytic domain"/>
    <property type="match status" value="1"/>
</dbReference>
<evidence type="ECO:0000256" key="7">
    <source>
        <dbReference type="ARBA" id="ARBA00022842"/>
    </source>
</evidence>
<dbReference type="GO" id="GO:0046872">
    <property type="term" value="F:metal ion binding"/>
    <property type="evidence" value="ECO:0007669"/>
    <property type="project" value="UniProtKB-KW"/>
</dbReference>
<comment type="function">
    <text evidence="1 12">DNA ligase that catalyzes the formation of phosphodiester linkages between 5'-phosphoryl and 3'-hydroxyl groups in double-stranded DNA using NAD as a coenzyme and as the energy source for the reaction. It is essential for DNA replication and repair of damaged DNA.</text>
</comment>
<evidence type="ECO:0000256" key="4">
    <source>
        <dbReference type="ARBA" id="ARBA00022723"/>
    </source>
</evidence>
<reference evidence="14" key="1">
    <citation type="journal article" date="2021" name="PeerJ">
        <title>Extensive microbial diversity within the chicken gut microbiome revealed by metagenomics and culture.</title>
        <authorList>
            <person name="Gilroy R."/>
            <person name="Ravi A."/>
            <person name="Getino M."/>
            <person name="Pursley I."/>
            <person name="Horton D.L."/>
            <person name="Alikhan N.F."/>
            <person name="Baker D."/>
            <person name="Gharbi K."/>
            <person name="Hall N."/>
            <person name="Watson M."/>
            <person name="Adriaenssens E.M."/>
            <person name="Foster-Nyarko E."/>
            <person name="Jarju S."/>
            <person name="Secka A."/>
            <person name="Antonio M."/>
            <person name="Oren A."/>
            <person name="Chaudhuri R.R."/>
            <person name="La Ragione R."/>
            <person name="Hildebrand F."/>
            <person name="Pallen M.J."/>
        </authorList>
    </citation>
    <scope>NUCLEOTIDE SEQUENCE</scope>
    <source>
        <strain evidence="14">USAMLcec4-12693</strain>
    </source>
</reference>
<evidence type="ECO:0000256" key="11">
    <source>
        <dbReference type="ARBA" id="ARBA00034005"/>
    </source>
</evidence>
<evidence type="ECO:0000256" key="8">
    <source>
        <dbReference type="ARBA" id="ARBA00023027"/>
    </source>
</evidence>
<dbReference type="HAMAP" id="MF_01588">
    <property type="entry name" value="DNA_ligase_A"/>
    <property type="match status" value="1"/>
</dbReference>
<evidence type="ECO:0000256" key="9">
    <source>
        <dbReference type="ARBA" id="ARBA00023204"/>
    </source>
</evidence>
<evidence type="ECO:0000256" key="2">
    <source>
        <dbReference type="ARBA" id="ARBA00022598"/>
    </source>
</evidence>
<keyword evidence="4 12" id="KW-0479">Metal-binding</keyword>
<evidence type="ECO:0000256" key="12">
    <source>
        <dbReference type="HAMAP-Rule" id="MF_01588"/>
    </source>
</evidence>
<keyword evidence="8 12" id="KW-0520">NAD</keyword>
<comment type="catalytic activity">
    <reaction evidence="11 12">
        <text>NAD(+) + (deoxyribonucleotide)n-3'-hydroxyl + 5'-phospho-(deoxyribonucleotide)m = (deoxyribonucleotide)n+m + AMP + beta-nicotinamide D-nucleotide.</text>
        <dbReference type="EC" id="6.5.1.2"/>
    </reaction>
</comment>
<evidence type="ECO:0000259" key="13">
    <source>
        <dbReference type="PROSITE" id="PS50172"/>
    </source>
</evidence>
<dbReference type="InterPro" id="IPR004149">
    <property type="entry name" value="Znf_DNAligase_C4"/>
</dbReference>
<dbReference type="SUPFAM" id="SSF52113">
    <property type="entry name" value="BRCT domain"/>
    <property type="match status" value="1"/>
</dbReference>
<feature type="binding site" evidence="12">
    <location>
        <position position="407"/>
    </location>
    <ligand>
        <name>Zn(2+)</name>
        <dbReference type="ChEBI" id="CHEBI:29105"/>
    </ligand>
</feature>
<feature type="domain" description="BRCT" evidence="13">
    <location>
        <begin position="572"/>
        <end position="657"/>
    </location>
</feature>
<dbReference type="CDD" id="cd17748">
    <property type="entry name" value="BRCT_DNA_ligase_like"/>
    <property type="match status" value="1"/>
</dbReference>
<dbReference type="Proteomes" id="UP000813420">
    <property type="component" value="Unassembled WGS sequence"/>
</dbReference>
<feature type="active site" description="N6-AMP-lysine intermediate" evidence="12">
    <location>
        <position position="105"/>
    </location>
</feature>
<feature type="binding site" evidence="12">
    <location>
        <position position="387"/>
    </location>
    <ligand>
        <name>Zn(2+)</name>
        <dbReference type="ChEBI" id="CHEBI:29105"/>
    </ligand>
</feature>
<dbReference type="GO" id="GO:0003677">
    <property type="term" value="F:DNA binding"/>
    <property type="evidence" value="ECO:0007669"/>
    <property type="project" value="InterPro"/>
</dbReference>
<dbReference type="RefSeq" id="WP_277272089.1">
    <property type="nucleotide sequence ID" value="NZ_DYXE01000058.1"/>
</dbReference>
<feature type="binding site" evidence="12">
    <location>
        <position position="390"/>
    </location>
    <ligand>
        <name>Zn(2+)</name>
        <dbReference type="ChEBI" id="CHEBI:29105"/>
    </ligand>
</feature>
<dbReference type="Pfam" id="PF01653">
    <property type="entry name" value="DNA_ligase_aden"/>
    <property type="match status" value="1"/>
</dbReference>
<dbReference type="Gene3D" id="2.40.50.140">
    <property type="entry name" value="Nucleic acid-binding proteins"/>
    <property type="match status" value="1"/>
</dbReference>
<dbReference type="InterPro" id="IPR004150">
    <property type="entry name" value="NAD_DNA_ligase_OB"/>
</dbReference>
<comment type="similarity">
    <text evidence="12">Belongs to the NAD-dependent DNA ligase family. LigA subfamily.</text>
</comment>
<feature type="binding site" evidence="12">
    <location>
        <begin position="81"/>
        <end position="82"/>
    </location>
    <ligand>
        <name>NAD(+)</name>
        <dbReference type="ChEBI" id="CHEBI:57540"/>
    </ligand>
</feature>
<dbReference type="Pfam" id="PF12826">
    <property type="entry name" value="HHH_2"/>
    <property type="match status" value="1"/>
</dbReference>
<evidence type="ECO:0000256" key="3">
    <source>
        <dbReference type="ARBA" id="ARBA00022705"/>
    </source>
</evidence>
<comment type="cofactor">
    <cofactor evidence="12">
        <name>Mg(2+)</name>
        <dbReference type="ChEBI" id="CHEBI:18420"/>
    </cofactor>
    <cofactor evidence="12">
        <name>Mn(2+)</name>
        <dbReference type="ChEBI" id="CHEBI:29035"/>
    </cofactor>
</comment>
<dbReference type="InterPro" id="IPR001679">
    <property type="entry name" value="DNA_ligase"/>
</dbReference>
<keyword evidence="5 12" id="KW-0227">DNA damage</keyword>
<dbReference type="Gene3D" id="1.10.287.610">
    <property type="entry name" value="Helix hairpin bin"/>
    <property type="match status" value="1"/>
</dbReference>
<comment type="caution">
    <text evidence="12">Lacks conserved residue(s) required for the propagation of feature annotation.</text>
</comment>
<dbReference type="NCBIfam" id="TIGR00575">
    <property type="entry name" value="dnlj"/>
    <property type="match status" value="1"/>
</dbReference>
<feature type="binding site" evidence="12">
    <location>
        <position position="412"/>
    </location>
    <ligand>
        <name>Zn(2+)</name>
        <dbReference type="ChEBI" id="CHEBI:29105"/>
    </ligand>
</feature>
<dbReference type="InterPro" id="IPR041663">
    <property type="entry name" value="DisA/LigA_HHH"/>
</dbReference>
<protein>
    <recommendedName>
        <fullName evidence="12">DNA ligase</fullName>
        <ecNumber evidence="12">6.5.1.2</ecNumber>
    </recommendedName>
    <alternativeName>
        <fullName evidence="12">Polydeoxyribonucleotide synthase [NAD(+)]</fullName>
    </alternativeName>
</protein>
<dbReference type="InterPro" id="IPR012340">
    <property type="entry name" value="NA-bd_OB-fold"/>
</dbReference>
<accession>A0A9D2VXE4</accession>
<feature type="binding site" evidence="12">
    <location>
        <position position="298"/>
    </location>
    <ligand>
        <name>NAD(+)</name>
        <dbReference type="ChEBI" id="CHEBI:57540"/>
    </ligand>
</feature>
<feature type="binding site" evidence="12">
    <location>
        <position position="126"/>
    </location>
    <ligand>
        <name>NAD(+)</name>
        <dbReference type="ChEBI" id="CHEBI:57540"/>
    </ligand>
</feature>
<dbReference type="EMBL" id="DYXE01000058">
    <property type="protein sequence ID" value="HJH49940.1"/>
    <property type="molecule type" value="Genomic_DNA"/>
</dbReference>
<dbReference type="Pfam" id="PF00533">
    <property type="entry name" value="BRCT"/>
    <property type="match status" value="1"/>
</dbReference>
<dbReference type="InterPro" id="IPR036420">
    <property type="entry name" value="BRCT_dom_sf"/>
</dbReference>
<evidence type="ECO:0000313" key="15">
    <source>
        <dbReference type="Proteomes" id="UP000813420"/>
    </source>
</evidence>
<gene>
    <name evidence="12 14" type="primary">ligA</name>
    <name evidence="14" type="ORF">K8V39_06730</name>
</gene>
<dbReference type="InterPro" id="IPR001357">
    <property type="entry name" value="BRCT_dom"/>
</dbReference>
<evidence type="ECO:0000256" key="6">
    <source>
        <dbReference type="ARBA" id="ARBA00022833"/>
    </source>
</evidence>
<dbReference type="Gene3D" id="3.40.50.10190">
    <property type="entry name" value="BRCT domain"/>
    <property type="match status" value="1"/>
</dbReference>
<dbReference type="SMART" id="SM00278">
    <property type="entry name" value="HhH1"/>
    <property type="match status" value="3"/>
</dbReference>
<keyword evidence="7 12" id="KW-0460">Magnesium</keyword>
<comment type="caution">
    <text evidence="14">The sequence shown here is derived from an EMBL/GenBank/DDBJ whole genome shotgun (WGS) entry which is preliminary data.</text>
</comment>
<dbReference type="SMART" id="SM00292">
    <property type="entry name" value="BRCT"/>
    <property type="match status" value="1"/>
</dbReference>
<dbReference type="Pfam" id="PF03120">
    <property type="entry name" value="OB_DNA_ligase"/>
    <property type="match status" value="1"/>
</dbReference>
<feature type="binding site" evidence="12">
    <location>
        <position position="160"/>
    </location>
    <ligand>
        <name>NAD(+)</name>
        <dbReference type="ChEBI" id="CHEBI:57540"/>
    </ligand>
</feature>
<dbReference type="Pfam" id="PF03119">
    <property type="entry name" value="DNA_ligase_ZBD"/>
    <property type="match status" value="1"/>
</dbReference>
<dbReference type="NCBIfam" id="NF005932">
    <property type="entry name" value="PRK07956.1"/>
    <property type="match status" value="1"/>
</dbReference>
<name>A0A9D2VXE4_9FIRM</name>
<keyword evidence="3 12" id="KW-0235">DNA replication</keyword>
<keyword evidence="9 12" id="KW-0234">DNA repair</keyword>
<dbReference type="SMART" id="SM00532">
    <property type="entry name" value="LIGANc"/>
    <property type="match status" value="1"/>
</dbReference>
<dbReference type="PIRSF" id="PIRSF001604">
    <property type="entry name" value="LigA"/>
    <property type="match status" value="1"/>
</dbReference>
<dbReference type="InterPro" id="IPR003583">
    <property type="entry name" value="Hlx-hairpin-Hlx_DNA-bd_motif"/>
</dbReference>
<dbReference type="SUPFAM" id="SSF47781">
    <property type="entry name" value="RuvA domain 2-like"/>
    <property type="match status" value="1"/>
</dbReference>
<dbReference type="EC" id="6.5.1.2" evidence="12"/>
<dbReference type="AlphaFoldDB" id="A0A9D2VXE4"/>
<dbReference type="InterPro" id="IPR013839">
    <property type="entry name" value="DNAligase_adenylation"/>
</dbReference>